<evidence type="ECO:0000256" key="9">
    <source>
        <dbReference type="HAMAP-Rule" id="MF_01463"/>
    </source>
</evidence>
<dbReference type="GO" id="GO:0065002">
    <property type="term" value="P:intracellular protein transmembrane transport"/>
    <property type="evidence" value="ECO:0007669"/>
    <property type="project" value="UniProtKB-UniRule"/>
</dbReference>
<feature type="transmembrane region" description="Helical" evidence="9">
    <location>
        <begin position="297"/>
        <end position="317"/>
    </location>
</feature>
<dbReference type="KEGG" id="dfo:Dform_02087"/>
<sequence>MKKHLPGFVVILILFVLSALIVLPTGKGVLFGKPIQLGLDLQGGLHIVYQADLSGVADSEKGNVLSGVVSVISNRVNPLGVSEPNIAQQGDDRIVVDLPGTALSDEQKQRIGSTALLVFGELVTGDEPYTWENALGKWKPATDTGTPDGKVLDSSYFKDNTFLTTNSQTGQVLLNFEWTDEGAKISEAVTTRMLGKRLGIFEGDTTLLGDDGQPVAPTVNAVITDRGVIEGLSISEAQLLSKQLNAGRLPVPLTIIYQNTVSPVLGSDFVHLSFLAGIVGVLLVMAFMILFYRFPGFLASLGLLFYVALILAVYKLLPVTLSLPGIGGFILSIGMAVDANVLIFERMKDELRAKRTLGAAIEAGFSRAWSAIWDSNITTLIVCGILVWVGATVTGGEKVQGFALTLGIGVIASMFTAIFVTRTFLRMTIGTNLTKNLALFTTESGDRNA</sequence>
<evidence type="ECO:0000256" key="8">
    <source>
        <dbReference type="ARBA" id="ARBA00023136"/>
    </source>
</evidence>
<dbReference type="OrthoDB" id="9805019at2"/>
<comment type="subcellular location">
    <subcellularLocation>
        <location evidence="1 9">Cell membrane</location>
        <topology evidence="1 9">Multi-pass membrane protein</topology>
    </subcellularLocation>
</comment>
<dbReference type="AlphaFoldDB" id="A0A1P8FAA4"/>
<dbReference type="InterPro" id="IPR022813">
    <property type="entry name" value="SecD/SecF_arch_bac"/>
</dbReference>
<proteinExistence type="inferred from homology"/>
<dbReference type="InterPro" id="IPR054384">
    <property type="entry name" value="SecDF_P1_head"/>
</dbReference>
<dbReference type="HAMAP" id="MF_01463_B">
    <property type="entry name" value="SecD_B"/>
    <property type="match status" value="1"/>
</dbReference>
<gene>
    <name evidence="9" type="primary">secD</name>
    <name evidence="13" type="ORF">Dform_02087</name>
</gene>
<dbReference type="SUPFAM" id="SSF82866">
    <property type="entry name" value="Multidrug efflux transporter AcrB transmembrane domain"/>
    <property type="match status" value="1"/>
</dbReference>
<keyword evidence="8 9" id="KW-0472">Membrane</keyword>
<dbReference type="Pfam" id="PF21760">
    <property type="entry name" value="SecD_1st"/>
    <property type="match status" value="1"/>
</dbReference>
<feature type="transmembrane region" description="Helical" evidence="9">
    <location>
        <begin position="323"/>
        <end position="344"/>
    </location>
</feature>
<dbReference type="InterPro" id="IPR048634">
    <property type="entry name" value="SecD_SecF_C"/>
</dbReference>
<dbReference type="InterPro" id="IPR022646">
    <property type="entry name" value="SecD/SecF_CS"/>
</dbReference>
<dbReference type="NCBIfam" id="TIGR00916">
    <property type="entry name" value="2A0604s01"/>
    <property type="match status" value="1"/>
</dbReference>
<dbReference type="GO" id="GO:0015450">
    <property type="term" value="F:protein-transporting ATPase activity"/>
    <property type="evidence" value="ECO:0007669"/>
    <property type="project" value="InterPro"/>
</dbReference>
<evidence type="ECO:0000256" key="4">
    <source>
        <dbReference type="ARBA" id="ARBA00022692"/>
    </source>
</evidence>
<evidence type="ECO:0000259" key="10">
    <source>
        <dbReference type="Pfam" id="PF02355"/>
    </source>
</evidence>
<dbReference type="Gene3D" id="3.30.70.3400">
    <property type="match status" value="1"/>
</dbReference>
<dbReference type="STRING" id="1839801.Dform_02087"/>
<dbReference type="NCBIfam" id="TIGR01129">
    <property type="entry name" value="secD"/>
    <property type="match status" value="1"/>
</dbReference>
<dbReference type="Gene3D" id="3.30.1360.200">
    <property type="match status" value="1"/>
</dbReference>
<keyword evidence="7 9" id="KW-0811">Translocation</keyword>
<feature type="transmembrane region" description="Helical" evidence="9">
    <location>
        <begin position="377"/>
        <end position="396"/>
    </location>
</feature>
<dbReference type="InterPro" id="IPR048631">
    <property type="entry name" value="SecD_1st"/>
</dbReference>
<evidence type="ECO:0000256" key="7">
    <source>
        <dbReference type="ARBA" id="ARBA00023010"/>
    </source>
</evidence>
<evidence type="ECO:0000259" key="12">
    <source>
        <dbReference type="Pfam" id="PF22599"/>
    </source>
</evidence>
<dbReference type="InterPro" id="IPR055344">
    <property type="entry name" value="SecD_SecF_C_bact"/>
</dbReference>
<comment type="function">
    <text evidence="9">Part of the Sec protein translocase complex. Interacts with the SecYEG preprotein conducting channel. SecDF uses the proton motive force (PMF) to complete protein translocation after the ATP-dependent function of SecA.</text>
</comment>
<organism evidence="13 14">
    <name type="scientific">Dehalogenimonas formicexedens</name>
    <dbReference type="NCBI Taxonomy" id="1839801"/>
    <lineage>
        <taxon>Bacteria</taxon>
        <taxon>Bacillati</taxon>
        <taxon>Chloroflexota</taxon>
        <taxon>Dehalococcoidia</taxon>
        <taxon>Dehalococcoidales</taxon>
        <taxon>Dehalococcoidaceae</taxon>
        <taxon>Dehalogenimonas</taxon>
    </lineage>
</organism>
<dbReference type="Pfam" id="PF02355">
    <property type="entry name" value="SecD_SecF_C"/>
    <property type="match status" value="1"/>
</dbReference>
<dbReference type="GO" id="GO:0043952">
    <property type="term" value="P:protein transport by the Sec complex"/>
    <property type="evidence" value="ECO:0007669"/>
    <property type="project" value="UniProtKB-UniRule"/>
</dbReference>
<reference evidence="14" key="1">
    <citation type="submission" date="2016-11" db="EMBL/GenBank/DDBJ databases">
        <title>Dehalogenimonas formicexedens sp. nov., a chlorinated alkane respiring bacterium isolated from contaminated groundwater.</title>
        <authorList>
            <person name="Key T.A."/>
            <person name="Bowman K.S."/>
            <person name="Lee I."/>
            <person name="Chun J."/>
            <person name="Albuquerque L."/>
            <person name="da Costa M.S."/>
            <person name="Rainey F.A."/>
            <person name="Moe W.M."/>
        </authorList>
    </citation>
    <scope>NUCLEOTIDE SEQUENCE [LARGE SCALE GENOMIC DNA]</scope>
    <source>
        <strain evidence="14">NSZ-14</strain>
    </source>
</reference>
<feature type="transmembrane region" description="Helical" evidence="9">
    <location>
        <begin position="269"/>
        <end position="290"/>
    </location>
</feature>
<dbReference type="EMBL" id="CP018258">
    <property type="protein sequence ID" value="APV45396.1"/>
    <property type="molecule type" value="Genomic_DNA"/>
</dbReference>
<dbReference type="Proteomes" id="UP000185934">
    <property type="component" value="Chromosome"/>
</dbReference>
<dbReference type="RefSeq" id="WP_076004895.1">
    <property type="nucleotide sequence ID" value="NZ_CP018258.1"/>
</dbReference>
<keyword evidence="3 9" id="KW-1003">Cell membrane</keyword>
<evidence type="ECO:0000256" key="3">
    <source>
        <dbReference type="ARBA" id="ARBA00022475"/>
    </source>
</evidence>
<keyword evidence="14" id="KW-1185">Reference proteome</keyword>
<dbReference type="GO" id="GO:0005886">
    <property type="term" value="C:plasma membrane"/>
    <property type="evidence" value="ECO:0007669"/>
    <property type="project" value="UniProtKB-SubCell"/>
</dbReference>
<feature type="domain" description="Protein translocase subunit SecDF P1" evidence="11">
    <location>
        <begin position="68"/>
        <end position="121"/>
    </location>
</feature>
<evidence type="ECO:0000256" key="5">
    <source>
        <dbReference type="ARBA" id="ARBA00022927"/>
    </source>
</evidence>
<dbReference type="Gene3D" id="1.20.1640.10">
    <property type="entry name" value="Multidrug efflux transporter AcrB transmembrane domain"/>
    <property type="match status" value="1"/>
</dbReference>
<evidence type="ECO:0000256" key="6">
    <source>
        <dbReference type="ARBA" id="ARBA00022989"/>
    </source>
</evidence>
<dbReference type="Pfam" id="PF22599">
    <property type="entry name" value="SecDF_P1_head"/>
    <property type="match status" value="1"/>
</dbReference>
<dbReference type="Pfam" id="PF07549">
    <property type="entry name" value="Sec_GG"/>
    <property type="match status" value="1"/>
</dbReference>
<dbReference type="PANTHER" id="PTHR30081">
    <property type="entry name" value="PROTEIN-EXPORT MEMBRANE PROTEIN SEC"/>
    <property type="match status" value="1"/>
</dbReference>
<dbReference type="PANTHER" id="PTHR30081:SF1">
    <property type="entry name" value="PROTEIN TRANSLOCASE SUBUNIT SECD"/>
    <property type="match status" value="1"/>
</dbReference>
<evidence type="ECO:0000256" key="1">
    <source>
        <dbReference type="ARBA" id="ARBA00004651"/>
    </source>
</evidence>
<evidence type="ECO:0000256" key="2">
    <source>
        <dbReference type="ARBA" id="ARBA00022448"/>
    </source>
</evidence>
<keyword evidence="5 9" id="KW-0653">Protein transport</keyword>
<dbReference type="InterPro" id="IPR005791">
    <property type="entry name" value="SecD"/>
</dbReference>
<protein>
    <recommendedName>
        <fullName evidence="9">Protein translocase subunit SecD</fullName>
    </recommendedName>
</protein>
<comment type="subunit">
    <text evidence="9">Forms a complex with SecF. Part of the essential Sec protein translocation apparatus which comprises SecA, SecYEG and auxiliary proteins SecDF. Other proteins may also be involved.</text>
</comment>
<comment type="caution">
    <text evidence="9">Lacks conserved residue(s) required for the propagation of feature annotation.</text>
</comment>
<name>A0A1P8FAA4_9CHLR</name>
<feature type="domain" description="Protein export membrane protein SecD/SecF C-terminal" evidence="10">
    <location>
        <begin position="255"/>
        <end position="427"/>
    </location>
</feature>
<feature type="domain" description="SecDF P1 head subdomain" evidence="12">
    <location>
        <begin position="164"/>
        <end position="251"/>
    </location>
</feature>
<keyword evidence="2 9" id="KW-0813">Transport</keyword>
<evidence type="ECO:0000313" key="13">
    <source>
        <dbReference type="EMBL" id="APV45396.1"/>
    </source>
</evidence>
<evidence type="ECO:0000259" key="11">
    <source>
        <dbReference type="Pfam" id="PF21760"/>
    </source>
</evidence>
<keyword evidence="4 9" id="KW-0812">Transmembrane</keyword>
<dbReference type="GO" id="GO:0006605">
    <property type="term" value="P:protein targeting"/>
    <property type="evidence" value="ECO:0007669"/>
    <property type="project" value="UniProtKB-UniRule"/>
</dbReference>
<dbReference type="InterPro" id="IPR001036">
    <property type="entry name" value="Acrflvin-R"/>
</dbReference>
<feature type="transmembrane region" description="Helical" evidence="9">
    <location>
        <begin position="402"/>
        <end position="425"/>
    </location>
</feature>
<accession>A0A1P8FAA4</accession>
<keyword evidence="6 9" id="KW-1133">Transmembrane helix</keyword>
<comment type="similarity">
    <text evidence="9">Belongs to the SecD/SecF family. SecD subfamily.</text>
</comment>
<evidence type="ECO:0000313" key="14">
    <source>
        <dbReference type="Proteomes" id="UP000185934"/>
    </source>
</evidence>
<dbReference type="PRINTS" id="PR00702">
    <property type="entry name" value="ACRIFLAVINRP"/>
</dbReference>